<feature type="domain" description="M23ase beta-sheet core" evidence="7">
    <location>
        <begin position="76"/>
        <end position="183"/>
    </location>
</feature>
<dbReference type="InterPro" id="IPR011055">
    <property type="entry name" value="Dup_hybrid_motif"/>
</dbReference>
<dbReference type="GO" id="GO:0006508">
    <property type="term" value="P:proteolysis"/>
    <property type="evidence" value="ECO:0007669"/>
    <property type="project" value="UniProtKB-KW"/>
</dbReference>
<evidence type="ECO:0000313" key="9">
    <source>
        <dbReference type="Proteomes" id="UP000199206"/>
    </source>
</evidence>
<evidence type="ECO:0000256" key="5">
    <source>
        <dbReference type="ARBA" id="ARBA00022833"/>
    </source>
</evidence>
<evidence type="ECO:0000256" key="6">
    <source>
        <dbReference type="ARBA" id="ARBA00023049"/>
    </source>
</evidence>
<dbReference type="STRING" id="1166340.SAMN05192583_2275"/>
<keyword evidence="4" id="KW-0378">Hydrolase</keyword>
<keyword evidence="3" id="KW-0479">Metal-binding</keyword>
<dbReference type="Pfam" id="PF01551">
    <property type="entry name" value="Peptidase_M23"/>
    <property type="match status" value="1"/>
</dbReference>
<evidence type="ECO:0000256" key="4">
    <source>
        <dbReference type="ARBA" id="ARBA00022801"/>
    </source>
</evidence>
<dbReference type="GO" id="GO:0004222">
    <property type="term" value="F:metalloendopeptidase activity"/>
    <property type="evidence" value="ECO:0007669"/>
    <property type="project" value="TreeGrafter"/>
</dbReference>
<dbReference type="Proteomes" id="UP000199206">
    <property type="component" value="Unassembled WGS sequence"/>
</dbReference>
<name>A0A1H8ER85_9SPHN</name>
<proteinExistence type="predicted"/>
<dbReference type="Gene3D" id="2.70.70.10">
    <property type="entry name" value="Glucose Permease (Domain IIA)"/>
    <property type="match status" value="1"/>
</dbReference>
<evidence type="ECO:0000256" key="1">
    <source>
        <dbReference type="ARBA" id="ARBA00001947"/>
    </source>
</evidence>
<evidence type="ECO:0000259" key="7">
    <source>
        <dbReference type="Pfam" id="PF01551"/>
    </source>
</evidence>
<dbReference type="EMBL" id="FOCF01000005">
    <property type="protein sequence ID" value="SEN21995.1"/>
    <property type="molecule type" value="Genomic_DNA"/>
</dbReference>
<dbReference type="AlphaFoldDB" id="A0A1H8ER85"/>
<dbReference type="SUPFAM" id="SSF51261">
    <property type="entry name" value="Duplicated hybrid motif"/>
    <property type="match status" value="1"/>
</dbReference>
<accession>A0A1H8ER85</accession>
<evidence type="ECO:0000313" key="8">
    <source>
        <dbReference type="EMBL" id="SEN21995.1"/>
    </source>
</evidence>
<organism evidence="8 9">
    <name type="scientific">Sphingomonas gellani</name>
    <dbReference type="NCBI Taxonomy" id="1166340"/>
    <lineage>
        <taxon>Bacteria</taxon>
        <taxon>Pseudomonadati</taxon>
        <taxon>Pseudomonadota</taxon>
        <taxon>Alphaproteobacteria</taxon>
        <taxon>Sphingomonadales</taxon>
        <taxon>Sphingomonadaceae</taxon>
        <taxon>Sphingomonas</taxon>
    </lineage>
</organism>
<keyword evidence="2" id="KW-0645">Protease</keyword>
<dbReference type="CDD" id="cd12797">
    <property type="entry name" value="M23_peptidase"/>
    <property type="match status" value="1"/>
</dbReference>
<gene>
    <name evidence="8" type="ORF">SAMN05192583_2275</name>
</gene>
<evidence type="ECO:0000256" key="2">
    <source>
        <dbReference type="ARBA" id="ARBA00022670"/>
    </source>
</evidence>
<dbReference type="RefSeq" id="WP_093665820.1">
    <property type="nucleotide sequence ID" value="NZ_FOCF01000005.1"/>
</dbReference>
<dbReference type="GO" id="GO:0046872">
    <property type="term" value="F:metal ion binding"/>
    <property type="evidence" value="ECO:0007669"/>
    <property type="project" value="UniProtKB-KW"/>
</dbReference>
<sequence length="194" mass="20847">MTRVGWIMLALVLLVVAGFASTVRFGGPSATRFRMSRAAPAVEGVSPGMLTIPVRGVRPSQIADSWGDARGDGTREHHGTDIMAAAGTPVLAVMPGRVEKLFASRLGGTTLYLRSADRRWIYYYAHLSGYAPGVSEGQVVRAGEPLGYVGDTGNAGAGNYHLHFGVQRMLPTQHWWEGQDVNPYPLLAGRAAQR</sequence>
<dbReference type="InterPro" id="IPR050570">
    <property type="entry name" value="Cell_wall_metabolism_enzyme"/>
</dbReference>
<comment type="cofactor">
    <cofactor evidence="1">
        <name>Zn(2+)</name>
        <dbReference type="ChEBI" id="CHEBI:29105"/>
    </cofactor>
</comment>
<protein>
    <submittedName>
        <fullName evidence="8">Peptidase family M23</fullName>
    </submittedName>
</protein>
<dbReference type="InterPro" id="IPR016047">
    <property type="entry name" value="M23ase_b-sheet_dom"/>
</dbReference>
<evidence type="ECO:0000256" key="3">
    <source>
        <dbReference type="ARBA" id="ARBA00022723"/>
    </source>
</evidence>
<dbReference type="PANTHER" id="PTHR21666:SF288">
    <property type="entry name" value="CELL DIVISION PROTEIN YTFB"/>
    <property type="match status" value="1"/>
</dbReference>
<dbReference type="OrthoDB" id="9800107at2"/>
<keyword evidence="5" id="KW-0862">Zinc</keyword>
<keyword evidence="9" id="KW-1185">Reference proteome</keyword>
<reference evidence="9" key="1">
    <citation type="submission" date="2016-10" db="EMBL/GenBank/DDBJ databases">
        <authorList>
            <person name="Varghese N."/>
            <person name="Submissions S."/>
        </authorList>
    </citation>
    <scope>NUCLEOTIDE SEQUENCE [LARGE SCALE GENOMIC DNA]</scope>
    <source>
        <strain evidence="9">S6-262</strain>
    </source>
</reference>
<keyword evidence="6" id="KW-0482">Metalloprotease</keyword>
<dbReference type="PANTHER" id="PTHR21666">
    <property type="entry name" value="PEPTIDASE-RELATED"/>
    <property type="match status" value="1"/>
</dbReference>